<dbReference type="PANTHER" id="PTHR32071">
    <property type="entry name" value="TRANSCRIPTIONAL REGULATORY PROTEIN"/>
    <property type="match status" value="1"/>
</dbReference>
<dbReference type="InterPro" id="IPR027417">
    <property type="entry name" value="P-loop_NTPase"/>
</dbReference>
<dbReference type="CDD" id="cd00009">
    <property type="entry name" value="AAA"/>
    <property type="match status" value="1"/>
</dbReference>
<keyword evidence="2" id="KW-0067">ATP-binding</keyword>
<evidence type="ECO:0000256" key="3">
    <source>
        <dbReference type="ARBA" id="ARBA00023015"/>
    </source>
</evidence>
<evidence type="ECO:0000313" key="7">
    <source>
        <dbReference type="EMBL" id="BCN92378.1"/>
    </source>
</evidence>
<name>A0ABN6CTW2_9GAMM</name>
<evidence type="ECO:0000256" key="1">
    <source>
        <dbReference type="ARBA" id="ARBA00022741"/>
    </source>
</evidence>
<dbReference type="Gene3D" id="3.30.450.40">
    <property type="match status" value="1"/>
</dbReference>
<evidence type="ECO:0000256" key="4">
    <source>
        <dbReference type="ARBA" id="ARBA00023125"/>
    </source>
</evidence>
<keyword evidence="8" id="KW-1185">Reference proteome</keyword>
<dbReference type="InterPro" id="IPR002197">
    <property type="entry name" value="HTH_Fis"/>
</dbReference>
<dbReference type="PROSITE" id="PS00688">
    <property type="entry name" value="SIGMA54_INTERACT_3"/>
    <property type="match status" value="1"/>
</dbReference>
<dbReference type="InterPro" id="IPR058031">
    <property type="entry name" value="AAA_lid_NorR"/>
</dbReference>
<accession>A0ABN6CTW2</accession>
<dbReference type="InterPro" id="IPR025662">
    <property type="entry name" value="Sigma_54_int_dom_ATP-bd_1"/>
</dbReference>
<evidence type="ECO:0000256" key="5">
    <source>
        <dbReference type="ARBA" id="ARBA00023163"/>
    </source>
</evidence>
<evidence type="ECO:0000313" key="8">
    <source>
        <dbReference type="Proteomes" id="UP001054820"/>
    </source>
</evidence>
<dbReference type="Pfam" id="PF13185">
    <property type="entry name" value="GAF_2"/>
    <property type="match status" value="1"/>
</dbReference>
<dbReference type="PROSITE" id="PS50045">
    <property type="entry name" value="SIGMA54_INTERACT_4"/>
    <property type="match status" value="1"/>
</dbReference>
<gene>
    <name evidence="7" type="primary">nifA-2</name>
    <name evidence="7" type="ORF">THMIRHAM_01630</name>
</gene>
<dbReference type="RefSeq" id="WP_237262079.1">
    <property type="nucleotide sequence ID" value="NZ_AP024202.1"/>
</dbReference>
<dbReference type="InterPro" id="IPR009057">
    <property type="entry name" value="Homeodomain-like_sf"/>
</dbReference>
<keyword evidence="1" id="KW-0547">Nucleotide-binding</keyword>
<dbReference type="EMBL" id="AP024202">
    <property type="protein sequence ID" value="BCN92378.1"/>
    <property type="molecule type" value="Genomic_DNA"/>
</dbReference>
<dbReference type="InterPro" id="IPR003018">
    <property type="entry name" value="GAF"/>
</dbReference>
<organism evidence="7 8">
    <name type="scientific">Thiomicrorhabdus immobilis</name>
    <dbReference type="NCBI Taxonomy" id="2791037"/>
    <lineage>
        <taxon>Bacteria</taxon>
        <taxon>Pseudomonadati</taxon>
        <taxon>Pseudomonadota</taxon>
        <taxon>Gammaproteobacteria</taxon>
        <taxon>Thiotrichales</taxon>
        <taxon>Piscirickettsiaceae</taxon>
        <taxon>Thiomicrorhabdus</taxon>
    </lineage>
</organism>
<dbReference type="PROSITE" id="PS00675">
    <property type="entry name" value="SIGMA54_INTERACT_1"/>
    <property type="match status" value="1"/>
</dbReference>
<dbReference type="SUPFAM" id="SSF46689">
    <property type="entry name" value="Homeodomain-like"/>
    <property type="match status" value="1"/>
</dbReference>
<dbReference type="SMART" id="SM00065">
    <property type="entry name" value="GAF"/>
    <property type="match status" value="1"/>
</dbReference>
<dbReference type="SMART" id="SM00382">
    <property type="entry name" value="AAA"/>
    <property type="match status" value="1"/>
</dbReference>
<dbReference type="InterPro" id="IPR029016">
    <property type="entry name" value="GAF-like_dom_sf"/>
</dbReference>
<sequence length="567" mass="63230">MKKVEHLDIANHTEYVVIKEAAEQIENAYDPDKAIRTILSLISRQMGLNRGRILLQDGDTGYLHTAYSYGLTADEISRSRFAISEGISGKVMYTGTPTIVSDIDKEDDYLFRTVDRSTLPEGKVSFIATPITRNNIVIGVLAVNRLANPRRSLDKDLGLLKLIALFISEILAVNAMIQRQTQILKEENEQLRSMALGQGSQYGIIGESPALMAALNKVGRATNTSVTVMLQGESGTGKERFSRMLHLASHRKDGPFIAINCSAIPEDLLESELFGHEKGAFTGAIQAKQGKMELAHHGTLFLDEIGDMDLGLQAKLLRVLEDRTITRIGATKPIPIDIRIIVASHKDLHEQVNNGAFRLDLFYRLNVFPIELPPLREREGDIRLLARHFLNQANQEYSASAIFDPEAMAFLERYDWPGNIRQLENIIKRAVLLADKNRLISSKLINHIISEERGIVRGGTTPAAVTQPAFVATHIENVQPATIPQNVVPSPQPIAAPAPQLESYATHEFVDPIPGPDEKRAYWKVSENEKERLQQALEMARGNKTRAALLLNMTPRQFNYRLQKLGM</sequence>
<protein>
    <submittedName>
        <fullName evidence="7">Nif-specific regulatory protein</fullName>
    </submittedName>
</protein>
<dbReference type="Pfam" id="PF00158">
    <property type="entry name" value="Sigma54_activat"/>
    <property type="match status" value="1"/>
</dbReference>
<dbReference type="Gene3D" id="1.10.10.60">
    <property type="entry name" value="Homeodomain-like"/>
    <property type="match status" value="1"/>
</dbReference>
<evidence type="ECO:0000259" key="6">
    <source>
        <dbReference type="PROSITE" id="PS50045"/>
    </source>
</evidence>
<dbReference type="InterPro" id="IPR003593">
    <property type="entry name" value="AAA+_ATPase"/>
</dbReference>
<dbReference type="InterPro" id="IPR002078">
    <property type="entry name" value="Sigma_54_int"/>
</dbReference>
<dbReference type="SUPFAM" id="SSF55781">
    <property type="entry name" value="GAF domain-like"/>
    <property type="match status" value="1"/>
</dbReference>
<dbReference type="SUPFAM" id="SSF52540">
    <property type="entry name" value="P-loop containing nucleoside triphosphate hydrolases"/>
    <property type="match status" value="1"/>
</dbReference>
<keyword evidence="3" id="KW-0805">Transcription regulation</keyword>
<dbReference type="PRINTS" id="PR01590">
    <property type="entry name" value="HTHFIS"/>
</dbReference>
<feature type="domain" description="Sigma-54 factor interaction" evidence="6">
    <location>
        <begin position="204"/>
        <end position="432"/>
    </location>
</feature>
<keyword evidence="5" id="KW-0804">Transcription</keyword>
<dbReference type="Pfam" id="PF25601">
    <property type="entry name" value="AAA_lid_14"/>
    <property type="match status" value="1"/>
</dbReference>
<dbReference type="Gene3D" id="1.10.8.60">
    <property type="match status" value="1"/>
</dbReference>
<dbReference type="Pfam" id="PF02954">
    <property type="entry name" value="HTH_8"/>
    <property type="match status" value="1"/>
</dbReference>
<dbReference type="Proteomes" id="UP001054820">
    <property type="component" value="Chromosome"/>
</dbReference>
<dbReference type="InterPro" id="IPR025944">
    <property type="entry name" value="Sigma_54_int_dom_CS"/>
</dbReference>
<dbReference type="Gene3D" id="3.40.50.300">
    <property type="entry name" value="P-loop containing nucleotide triphosphate hydrolases"/>
    <property type="match status" value="1"/>
</dbReference>
<keyword evidence="4" id="KW-0238">DNA-binding</keyword>
<proteinExistence type="predicted"/>
<evidence type="ECO:0000256" key="2">
    <source>
        <dbReference type="ARBA" id="ARBA00022840"/>
    </source>
</evidence>
<reference evidence="7" key="1">
    <citation type="journal article" date="2022" name="Arch. Microbiol.">
        <title>Thiomicrorhabdus immobilis sp. nov., a mesophilic sulfur-oxidizing bacterium isolated from sediment of a brackish lake in northern Japan.</title>
        <authorList>
            <person name="Kojima H."/>
            <person name="Mochizuki J."/>
            <person name="Kanda M."/>
            <person name="Watanabe T."/>
            <person name="Fukui M."/>
        </authorList>
    </citation>
    <scope>NUCLEOTIDE SEQUENCE</scope>
    <source>
        <strain evidence="7">Am19</strain>
    </source>
</reference>